<evidence type="ECO:0000256" key="6">
    <source>
        <dbReference type="RuleBase" id="RU363054"/>
    </source>
</evidence>
<evidence type="ECO:0000313" key="9">
    <source>
        <dbReference type="Proteomes" id="UP001235547"/>
    </source>
</evidence>
<proteinExistence type="inferred from homology"/>
<dbReference type="SUPFAM" id="SSF161098">
    <property type="entry name" value="MetI-like"/>
    <property type="match status" value="1"/>
</dbReference>
<evidence type="ECO:0000259" key="7">
    <source>
        <dbReference type="PROSITE" id="PS50928"/>
    </source>
</evidence>
<feature type="domain" description="ABC transmembrane type-1" evidence="7">
    <location>
        <begin position="258"/>
        <end position="482"/>
    </location>
</feature>
<dbReference type="Gene3D" id="1.10.3720.10">
    <property type="entry name" value="MetI-like"/>
    <property type="match status" value="1"/>
</dbReference>
<dbReference type="EMBL" id="CP120371">
    <property type="protein sequence ID" value="WEX84541.1"/>
    <property type="molecule type" value="Genomic_DNA"/>
</dbReference>
<feature type="transmembrane region" description="Helical" evidence="5">
    <location>
        <begin position="298"/>
        <end position="321"/>
    </location>
</feature>
<dbReference type="Pfam" id="PF12501">
    <property type="entry name" value="DUF3708"/>
    <property type="match status" value="1"/>
</dbReference>
<evidence type="ECO:0000256" key="5">
    <source>
        <dbReference type="RuleBase" id="RU363032"/>
    </source>
</evidence>
<feature type="transmembrane region" description="Helical" evidence="5">
    <location>
        <begin position="157"/>
        <end position="179"/>
    </location>
</feature>
<keyword evidence="3 5" id="KW-1133">Transmembrane helix</keyword>
<dbReference type="InterPro" id="IPR000515">
    <property type="entry name" value="MetI-like"/>
</dbReference>
<keyword evidence="9" id="KW-1185">Reference proteome</keyword>
<dbReference type="Proteomes" id="UP001235547">
    <property type="component" value="Chromosome 1"/>
</dbReference>
<dbReference type="PANTHER" id="PTHR42727:SF1">
    <property type="entry name" value="PHOSPHATE TRANSPORT SYSTEM PERMEASE"/>
    <property type="match status" value="1"/>
</dbReference>
<gene>
    <name evidence="8" type="primary">pstC</name>
    <name evidence="8" type="ORF">PYH38_003430</name>
</gene>
<comment type="caution">
    <text evidence="6">Lacks conserved residue(s) required for the propagation of feature annotation.</text>
</comment>
<reference evidence="8 9" key="1">
    <citation type="submission" date="2023-03" db="EMBL/GenBank/DDBJ databases">
        <authorList>
            <person name="Kaur S."/>
            <person name="Espinosa-Saiz D."/>
            <person name="Velazquez E."/>
            <person name="Menendez E."/>
            <person name="diCenzo G.C."/>
        </authorList>
    </citation>
    <scope>NUCLEOTIDE SEQUENCE [LARGE SCALE GENOMIC DNA]</scope>
    <source>
        <strain evidence="8 9">LMG 27395</strain>
    </source>
</reference>
<dbReference type="RefSeq" id="WP_280735463.1">
    <property type="nucleotide sequence ID" value="NZ_CP120368.1"/>
</dbReference>
<keyword evidence="6" id="KW-1003">Cell membrane</keyword>
<keyword evidence="4 5" id="KW-0472">Membrane</keyword>
<comment type="similarity">
    <text evidence="6">Belongs to the binding-protein-dependent transport system permease family. CysTW subfamily.</text>
</comment>
<feature type="transmembrane region" description="Helical" evidence="5">
    <location>
        <begin position="262"/>
        <end position="286"/>
    </location>
</feature>
<feature type="transmembrane region" description="Helical" evidence="5">
    <location>
        <begin position="341"/>
        <end position="361"/>
    </location>
</feature>
<evidence type="ECO:0000256" key="2">
    <source>
        <dbReference type="ARBA" id="ARBA00022692"/>
    </source>
</evidence>
<evidence type="ECO:0000256" key="1">
    <source>
        <dbReference type="ARBA" id="ARBA00004651"/>
    </source>
</evidence>
<organism evidence="8 9">
    <name type="scientific">Sinorhizobium numidicum</name>
    <dbReference type="NCBI Taxonomy" id="680248"/>
    <lineage>
        <taxon>Bacteria</taxon>
        <taxon>Pseudomonadati</taxon>
        <taxon>Pseudomonadota</taxon>
        <taxon>Alphaproteobacteria</taxon>
        <taxon>Hyphomicrobiales</taxon>
        <taxon>Rhizobiaceae</taxon>
        <taxon>Sinorhizobium/Ensifer group</taxon>
        <taxon>Sinorhizobium</taxon>
    </lineage>
</organism>
<evidence type="ECO:0000256" key="3">
    <source>
        <dbReference type="ARBA" id="ARBA00022989"/>
    </source>
</evidence>
<keyword evidence="5" id="KW-0813">Transport</keyword>
<keyword evidence="2 5" id="KW-0812">Transmembrane</keyword>
<keyword evidence="6" id="KW-0592">Phosphate transport</keyword>
<dbReference type="NCBIfam" id="TIGR02138">
    <property type="entry name" value="phosphate_pstC"/>
    <property type="match status" value="1"/>
</dbReference>
<feature type="transmembrane region" description="Helical" evidence="5">
    <location>
        <begin position="191"/>
        <end position="215"/>
    </location>
</feature>
<sequence>MSTSLLLLIIVLIGFIAYFAGRARSFARSNGKLASLHSLPGYHGSYVAIWAVLPATLVLAAWLIASPLYVDYSVRATFPDAVQGQGGATVQLALGQVKSVAAGLDRLTAAETAALENGSANLRETLAAKGIALAGEGESYMLKAAQRFNTISTYSRWLMSAVVLLVALAGGLYAVRNISTRFRARNQVERVMLAALIVASSIAVLTTIGIAGSMLSEAGRFFSMVSPTEFFFGTVWDPRFAAAGSGGASGQFGLLPLLAGTLYIAFVAMLFAVPIGLFAAIYMAEYASPRLRSTAKPLLEVLAGIPTIVYGFFALVTVGPFLRDISAQLNGLLTGNYQNFIQGQSVLTAGIVMGIMLIPFVSSLSDDIITQVPRALRDGSLGLGATRSETVKKVILPAALPGIVGALLLTASRAVGETMIVVLAAGVAARMQLNPFEPMTTVTVKIVHQLTGDLEFTSPQTLVAFALGITLFVITLCLNIYALYIVRKYREQYE</sequence>
<dbReference type="PANTHER" id="PTHR42727">
    <property type="entry name" value="PHOSPHATE TRANSPORT SYSTEM PERMEASE PROTEIN"/>
    <property type="match status" value="1"/>
</dbReference>
<evidence type="ECO:0000256" key="4">
    <source>
        <dbReference type="ARBA" id="ARBA00023136"/>
    </source>
</evidence>
<protein>
    <recommendedName>
        <fullName evidence="6">Phosphate transport system permease protein</fullName>
    </recommendedName>
</protein>
<comment type="subcellular location">
    <subcellularLocation>
        <location evidence="6">Cell inner membrane</location>
        <topology evidence="6">Multi-pass membrane protein</topology>
    </subcellularLocation>
    <subcellularLocation>
        <location evidence="1 5">Cell membrane</location>
        <topology evidence="1 5">Multi-pass membrane protein</topology>
    </subcellularLocation>
</comment>
<comment type="function">
    <text evidence="6">Part of the binding-protein-dependent transport system for phosphate; probably responsible for the translocation of the substrate across the membrane.</text>
</comment>
<feature type="transmembrane region" description="Helical" evidence="5">
    <location>
        <begin position="6"/>
        <end position="23"/>
    </location>
</feature>
<dbReference type="Pfam" id="PF00528">
    <property type="entry name" value="BPD_transp_1"/>
    <property type="match status" value="1"/>
</dbReference>
<accession>A0ABY8D0X9</accession>
<feature type="transmembrane region" description="Helical" evidence="5">
    <location>
        <begin position="462"/>
        <end position="486"/>
    </location>
</feature>
<dbReference type="InterPro" id="IPR022182">
    <property type="entry name" value="PstC_N"/>
</dbReference>
<name>A0ABY8D0X9_9HYPH</name>
<evidence type="ECO:0000313" key="8">
    <source>
        <dbReference type="EMBL" id="WEX84541.1"/>
    </source>
</evidence>
<dbReference type="InterPro" id="IPR035906">
    <property type="entry name" value="MetI-like_sf"/>
</dbReference>
<feature type="transmembrane region" description="Helical" evidence="5">
    <location>
        <begin position="44"/>
        <end position="65"/>
    </location>
</feature>
<dbReference type="InterPro" id="IPR011864">
    <property type="entry name" value="Phosphate_PstC"/>
</dbReference>
<dbReference type="CDD" id="cd06261">
    <property type="entry name" value="TM_PBP2"/>
    <property type="match status" value="1"/>
</dbReference>
<dbReference type="PROSITE" id="PS50928">
    <property type="entry name" value="ABC_TM1"/>
    <property type="match status" value="1"/>
</dbReference>
<feature type="transmembrane region" description="Helical" evidence="5">
    <location>
        <begin position="394"/>
        <end position="415"/>
    </location>
</feature>
<keyword evidence="6" id="KW-0997">Cell inner membrane</keyword>